<evidence type="ECO:0000313" key="2">
    <source>
        <dbReference type="EMBL" id="KHS42196.1"/>
    </source>
</evidence>
<dbReference type="STRING" id="48936.NJ75_04324"/>
<accession>A0A0B8Z7K8</accession>
<dbReference type="Proteomes" id="UP000031338">
    <property type="component" value="Unassembled WGS sequence"/>
</dbReference>
<dbReference type="EMBL" id="JRVC01000032">
    <property type="protein sequence ID" value="KHS42196.1"/>
    <property type="molecule type" value="Genomic_DNA"/>
</dbReference>
<sequence>MAGHCTPILFSLEKLEKVMLAVERARANDPSGYASTANANSSQRFAS</sequence>
<gene>
    <name evidence="2" type="ORF">NJ75_04324</name>
</gene>
<name>A0A0B8Z7K8_9SPHN</name>
<organism evidence="2 3">
    <name type="scientific">Novosphingobium subterraneum</name>
    <dbReference type="NCBI Taxonomy" id="48936"/>
    <lineage>
        <taxon>Bacteria</taxon>
        <taxon>Pseudomonadati</taxon>
        <taxon>Pseudomonadota</taxon>
        <taxon>Alphaproteobacteria</taxon>
        <taxon>Sphingomonadales</taxon>
        <taxon>Sphingomonadaceae</taxon>
        <taxon>Novosphingobium</taxon>
    </lineage>
</organism>
<comment type="caution">
    <text evidence="2">The sequence shown here is derived from an EMBL/GenBank/DDBJ whole genome shotgun (WGS) entry which is preliminary data.</text>
</comment>
<feature type="compositionally biased region" description="Polar residues" evidence="1">
    <location>
        <begin position="33"/>
        <end position="47"/>
    </location>
</feature>
<reference evidence="2 3" key="1">
    <citation type="submission" date="2014-10" db="EMBL/GenBank/DDBJ databases">
        <title>Draft genome sequence of Novosphingobium subterraneum DSM 12447.</title>
        <authorList>
            <person name="Gan H.M."/>
            <person name="Gan H.Y."/>
            <person name="Savka M.A."/>
        </authorList>
    </citation>
    <scope>NUCLEOTIDE SEQUENCE [LARGE SCALE GENOMIC DNA]</scope>
    <source>
        <strain evidence="2 3">DSM 12447</strain>
    </source>
</reference>
<protein>
    <submittedName>
        <fullName evidence="2">Uncharacterized protein</fullName>
    </submittedName>
</protein>
<feature type="region of interest" description="Disordered" evidence="1">
    <location>
        <begin position="28"/>
        <end position="47"/>
    </location>
</feature>
<proteinExistence type="predicted"/>
<dbReference type="PATRIC" id="fig|48936.3.peg.4357"/>
<evidence type="ECO:0000256" key="1">
    <source>
        <dbReference type="SAM" id="MobiDB-lite"/>
    </source>
</evidence>
<dbReference type="AlphaFoldDB" id="A0A0B8Z7K8"/>
<keyword evidence="3" id="KW-1185">Reference proteome</keyword>
<evidence type="ECO:0000313" key="3">
    <source>
        <dbReference type="Proteomes" id="UP000031338"/>
    </source>
</evidence>